<feature type="compositionally biased region" description="Polar residues" evidence="1">
    <location>
        <begin position="60"/>
        <end position="74"/>
    </location>
</feature>
<protein>
    <submittedName>
        <fullName evidence="2">Uncharacterized protein</fullName>
    </submittedName>
</protein>
<evidence type="ECO:0000256" key="1">
    <source>
        <dbReference type="SAM" id="MobiDB-lite"/>
    </source>
</evidence>
<keyword evidence="3" id="KW-1185">Reference proteome</keyword>
<gene>
    <name evidence="2" type="ORF">ABG768_023601</name>
</gene>
<reference evidence="2 3" key="1">
    <citation type="submission" date="2024-05" db="EMBL/GenBank/DDBJ databases">
        <title>A high-quality chromosomal-level genome assembly of Topmouth culter (Culter alburnus).</title>
        <authorList>
            <person name="Zhao H."/>
        </authorList>
    </citation>
    <scope>NUCLEOTIDE SEQUENCE [LARGE SCALE GENOMIC DNA]</scope>
    <source>
        <strain evidence="2">CATC2023</strain>
        <tissue evidence="2">Muscle</tissue>
    </source>
</reference>
<feature type="compositionally biased region" description="Basic and acidic residues" evidence="1">
    <location>
        <begin position="50"/>
        <end position="59"/>
    </location>
</feature>
<feature type="region of interest" description="Disordered" evidence="1">
    <location>
        <begin position="43"/>
        <end position="74"/>
    </location>
</feature>
<dbReference type="Proteomes" id="UP001479290">
    <property type="component" value="Unassembled WGS sequence"/>
</dbReference>
<organism evidence="2 3">
    <name type="scientific">Culter alburnus</name>
    <name type="common">Topmouth culter</name>
    <dbReference type="NCBI Taxonomy" id="194366"/>
    <lineage>
        <taxon>Eukaryota</taxon>
        <taxon>Metazoa</taxon>
        <taxon>Chordata</taxon>
        <taxon>Craniata</taxon>
        <taxon>Vertebrata</taxon>
        <taxon>Euteleostomi</taxon>
        <taxon>Actinopterygii</taxon>
        <taxon>Neopterygii</taxon>
        <taxon>Teleostei</taxon>
        <taxon>Ostariophysi</taxon>
        <taxon>Cypriniformes</taxon>
        <taxon>Xenocyprididae</taxon>
        <taxon>Xenocypridinae</taxon>
        <taxon>Culter</taxon>
    </lineage>
</organism>
<sequence length="93" mass="10657">MKVNKSQRLMTRGTKMVLCMRYCEDGVCAEGWLRVAVPFVPPPLYPPKGSSREPVDQYRSHSSCSPGEPTTPTTHHFAFMRLATEEERERKDE</sequence>
<evidence type="ECO:0000313" key="2">
    <source>
        <dbReference type="EMBL" id="KAK9972838.1"/>
    </source>
</evidence>
<dbReference type="AlphaFoldDB" id="A0AAW2AIF3"/>
<name>A0AAW2AIF3_CULAL</name>
<dbReference type="EMBL" id="JAWDJR010000006">
    <property type="protein sequence ID" value="KAK9972838.1"/>
    <property type="molecule type" value="Genomic_DNA"/>
</dbReference>
<accession>A0AAW2AIF3</accession>
<evidence type="ECO:0000313" key="3">
    <source>
        <dbReference type="Proteomes" id="UP001479290"/>
    </source>
</evidence>
<proteinExistence type="predicted"/>
<comment type="caution">
    <text evidence="2">The sequence shown here is derived from an EMBL/GenBank/DDBJ whole genome shotgun (WGS) entry which is preliminary data.</text>
</comment>